<keyword evidence="2" id="KW-1185">Reference proteome</keyword>
<dbReference type="Ensembl" id="ENSELUT00000001079.3">
    <property type="protein sequence ID" value="ENSELUP00000033279.1"/>
    <property type="gene ID" value="ENSELUG00000000413.3"/>
</dbReference>
<proteinExistence type="predicted"/>
<dbReference type="OMA" id="LEYMGRM"/>
<evidence type="ECO:0000313" key="1">
    <source>
        <dbReference type="Ensembl" id="ENSELUP00000033279.1"/>
    </source>
</evidence>
<name>A0A3P8ZXS0_ESOLU</name>
<dbReference type="InParanoid" id="A0A3P8ZXS0"/>
<dbReference type="Proteomes" id="UP000265140">
    <property type="component" value="Chromosome 2"/>
</dbReference>
<evidence type="ECO:0000313" key="2">
    <source>
        <dbReference type="Proteomes" id="UP000265140"/>
    </source>
</evidence>
<reference evidence="2" key="1">
    <citation type="journal article" date="2014" name="PLoS ONE">
        <title>The genome and linkage map of the northern pike (Esox lucius): conserved synteny revealed between the salmonid sister group and the Neoteleostei.</title>
        <authorList>
            <person name="Rondeau E.B."/>
            <person name="Minkley D.R."/>
            <person name="Leong J.S."/>
            <person name="Messmer A.M."/>
            <person name="Jantzen J.R."/>
            <person name="von Schalburg K.R."/>
            <person name="Lemon C."/>
            <person name="Bird N.H."/>
            <person name="Koop B.F."/>
        </authorList>
    </citation>
    <scope>NUCLEOTIDE SEQUENCE</scope>
</reference>
<reference evidence="1" key="2">
    <citation type="submission" date="2020-02" db="EMBL/GenBank/DDBJ databases">
        <title>Esox lucius (northern pike) genome, fEsoLuc1, primary haplotype.</title>
        <authorList>
            <person name="Myers G."/>
            <person name="Karagic N."/>
            <person name="Meyer A."/>
            <person name="Pippel M."/>
            <person name="Reichard M."/>
            <person name="Winkler S."/>
            <person name="Tracey A."/>
            <person name="Sims Y."/>
            <person name="Howe K."/>
            <person name="Rhie A."/>
            <person name="Formenti G."/>
            <person name="Durbin R."/>
            <person name="Fedrigo O."/>
            <person name="Jarvis E.D."/>
        </authorList>
    </citation>
    <scope>NUCLEOTIDE SEQUENCE [LARGE SCALE GENOMIC DNA]</scope>
</reference>
<dbReference type="Bgee" id="ENSELUG00000000413">
    <property type="expression patterns" value="Expressed in liver and 2 other cell types or tissues"/>
</dbReference>
<organism evidence="1 2">
    <name type="scientific">Esox lucius</name>
    <name type="common">Northern pike</name>
    <dbReference type="NCBI Taxonomy" id="8010"/>
    <lineage>
        <taxon>Eukaryota</taxon>
        <taxon>Metazoa</taxon>
        <taxon>Chordata</taxon>
        <taxon>Craniata</taxon>
        <taxon>Vertebrata</taxon>
        <taxon>Euteleostomi</taxon>
        <taxon>Actinopterygii</taxon>
        <taxon>Neopterygii</taxon>
        <taxon>Teleostei</taxon>
        <taxon>Protacanthopterygii</taxon>
        <taxon>Esociformes</taxon>
        <taxon>Esocidae</taxon>
        <taxon>Esox</taxon>
    </lineage>
</organism>
<protein>
    <submittedName>
        <fullName evidence="1">Uncharacterized protein</fullName>
    </submittedName>
</protein>
<accession>A0A3P8ZXS0</accession>
<dbReference type="GeneTree" id="ENSGT00990000203851"/>
<reference evidence="1" key="4">
    <citation type="submission" date="2025-09" db="UniProtKB">
        <authorList>
            <consortium name="Ensembl"/>
        </authorList>
    </citation>
    <scope>IDENTIFICATION</scope>
</reference>
<reference evidence="1" key="3">
    <citation type="submission" date="2025-08" db="UniProtKB">
        <authorList>
            <consortium name="Ensembl"/>
        </authorList>
    </citation>
    <scope>IDENTIFICATION</scope>
</reference>
<dbReference type="AlphaFoldDB" id="A0A3P8ZXS0"/>
<sequence>MPIWSVTCSQLWVEPSLFRLAANCSLILMMRSNPVYTYHILIFNWDSTLLASSASLHTRVKPPTRSPRPIFLASRSISPLAKP</sequence>